<evidence type="ECO:0000313" key="3">
    <source>
        <dbReference type="Proteomes" id="UP000199239"/>
    </source>
</evidence>
<sequence length="143" mass="15265">MPRFRFAFLAVPLVLSAQIACAQQSDTGGHIAVELNAAESSAEACTLSFMITNGMKTPVDKLVYEVALFDKAGQVSRLTLFDFGTLPPERPRVRQFAVPQISCDDLGRVLFNGASTCEGDGIAPDACETGLRPSSRADIEVLG</sequence>
<organism evidence="2 3">
    <name type="scientific">Sulfitobacter marinus</name>
    <dbReference type="NCBI Taxonomy" id="394264"/>
    <lineage>
        <taxon>Bacteria</taxon>
        <taxon>Pseudomonadati</taxon>
        <taxon>Pseudomonadota</taxon>
        <taxon>Alphaproteobacteria</taxon>
        <taxon>Rhodobacterales</taxon>
        <taxon>Roseobacteraceae</taxon>
        <taxon>Sulfitobacter</taxon>
    </lineage>
</organism>
<protein>
    <recommendedName>
        <fullName evidence="4">Tat (Twin-arginine translocation) pathway signal sequence</fullName>
    </recommendedName>
</protein>
<feature type="signal peptide" evidence="1">
    <location>
        <begin position="1"/>
        <end position="22"/>
    </location>
</feature>
<evidence type="ECO:0000256" key="1">
    <source>
        <dbReference type="SAM" id="SignalP"/>
    </source>
</evidence>
<dbReference type="AlphaFoldDB" id="A0A1I6QTJ5"/>
<dbReference type="RefSeq" id="WP_093915110.1">
    <property type="nucleotide sequence ID" value="NZ_FPAJ01000001.1"/>
</dbReference>
<proteinExistence type="predicted"/>
<dbReference type="STRING" id="394264.SAMN04488040_0925"/>
<keyword evidence="3" id="KW-1185">Reference proteome</keyword>
<feature type="chain" id="PRO_5011699816" description="Tat (Twin-arginine translocation) pathway signal sequence" evidence="1">
    <location>
        <begin position="23"/>
        <end position="143"/>
    </location>
</feature>
<reference evidence="3" key="1">
    <citation type="submission" date="2016-10" db="EMBL/GenBank/DDBJ databases">
        <authorList>
            <person name="Varghese N."/>
            <person name="Submissions S."/>
        </authorList>
    </citation>
    <scope>NUCLEOTIDE SEQUENCE [LARGE SCALE GENOMIC DNA]</scope>
    <source>
        <strain evidence="3">DSM 23422</strain>
    </source>
</reference>
<evidence type="ECO:0008006" key="4">
    <source>
        <dbReference type="Google" id="ProtNLM"/>
    </source>
</evidence>
<accession>A0A1I6QTJ5</accession>
<dbReference type="EMBL" id="FPAJ01000001">
    <property type="protein sequence ID" value="SFS55710.1"/>
    <property type="molecule type" value="Genomic_DNA"/>
</dbReference>
<name>A0A1I6QTJ5_9RHOB</name>
<dbReference type="OrthoDB" id="7707524at2"/>
<dbReference type="Proteomes" id="UP000199239">
    <property type="component" value="Unassembled WGS sequence"/>
</dbReference>
<keyword evidence="1" id="KW-0732">Signal</keyword>
<evidence type="ECO:0000313" key="2">
    <source>
        <dbReference type="EMBL" id="SFS55710.1"/>
    </source>
</evidence>
<gene>
    <name evidence="2" type="ORF">SAMN04488040_0925</name>
</gene>